<proteinExistence type="inferred from homology"/>
<dbReference type="EMBL" id="BJLQ01000011">
    <property type="protein sequence ID" value="GEA84151.1"/>
    <property type="molecule type" value="Genomic_DNA"/>
</dbReference>
<comment type="similarity">
    <text evidence="1">Belongs to the F420H(2)-dependent quinone reductase family.</text>
</comment>
<protein>
    <submittedName>
        <fullName evidence="3">F420H(2)-dependent quinone reductase</fullName>
    </submittedName>
</protein>
<dbReference type="AlphaFoldDB" id="A0A4Y3KIC1"/>
<dbReference type="PANTHER" id="PTHR39428:SF3">
    <property type="entry name" value="DEAZAFLAVIN-DEPENDENT NITROREDUCTASE"/>
    <property type="match status" value="1"/>
</dbReference>
<accession>A0A4Y3KIC1</accession>
<sequence length="145" mass="15939">MTLTGEYVPSTSAQTRNQVELYEASGGTQGTTMRGRPVVILTTVGASSGKLRKTALMRVEHEGRYAIVASLGGAPQHPSWYHNVVAHPLVDLQDGPTVRSYVAHEATGAERDEWWARAVATWPDYDEYVTRTTRTIPLFVLTPTP</sequence>
<dbReference type="RefSeq" id="WP_141369867.1">
    <property type="nucleotide sequence ID" value="NZ_BJLQ01000011.1"/>
</dbReference>
<evidence type="ECO:0000256" key="1">
    <source>
        <dbReference type="ARBA" id="ARBA00008710"/>
    </source>
</evidence>
<dbReference type="Proteomes" id="UP000320461">
    <property type="component" value="Unassembled WGS sequence"/>
</dbReference>
<gene>
    <name evidence="3" type="ORF">CGE01nite_14020</name>
</gene>
<organism evidence="3 4">
    <name type="scientific">Cellulomonas gelida</name>
    <dbReference type="NCBI Taxonomy" id="1712"/>
    <lineage>
        <taxon>Bacteria</taxon>
        <taxon>Bacillati</taxon>
        <taxon>Actinomycetota</taxon>
        <taxon>Actinomycetes</taxon>
        <taxon>Micrococcales</taxon>
        <taxon>Cellulomonadaceae</taxon>
        <taxon>Cellulomonas</taxon>
    </lineage>
</organism>
<dbReference type="NCBIfam" id="TIGR00026">
    <property type="entry name" value="hi_GC_TIGR00026"/>
    <property type="match status" value="1"/>
</dbReference>
<dbReference type="GO" id="GO:0016491">
    <property type="term" value="F:oxidoreductase activity"/>
    <property type="evidence" value="ECO:0007669"/>
    <property type="project" value="InterPro"/>
</dbReference>
<evidence type="ECO:0000256" key="2">
    <source>
        <dbReference type="ARBA" id="ARBA00049106"/>
    </source>
</evidence>
<dbReference type="InterPro" id="IPR004378">
    <property type="entry name" value="F420H2_quin_Rdtase"/>
</dbReference>
<dbReference type="Gene3D" id="2.30.110.10">
    <property type="entry name" value="Electron Transport, Fmn-binding Protein, Chain A"/>
    <property type="match status" value="1"/>
</dbReference>
<comment type="caution">
    <text evidence="3">The sequence shown here is derived from an EMBL/GenBank/DDBJ whole genome shotgun (WGS) entry which is preliminary data.</text>
</comment>
<reference evidence="3 4" key="1">
    <citation type="submission" date="2019-06" db="EMBL/GenBank/DDBJ databases">
        <title>Whole genome shotgun sequence of Cellulomonas gelida NBRC 3748.</title>
        <authorList>
            <person name="Hosoyama A."/>
            <person name="Uohara A."/>
            <person name="Ohji S."/>
            <person name="Ichikawa N."/>
        </authorList>
    </citation>
    <scope>NUCLEOTIDE SEQUENCE [LARGE SCALE GENOMIC DNA]</scope>
    <source>
        <strain evidence="3 4">NBRC 3748</strain>
    </source>
</reference>
<dbReference type="GO" id="GO:0070967">
    <property type="term" value="F:coenzyme F420 binding"/>
    <property type="evidence" value="ECO:0007669"/>
    <property type="project" value="TreeGrafter"/>
</dbReference>
<dbReference type="OrthoDB" id="8225825at2"/>
<evidence type="ECO:0000313" key="4">
    <source>
        <dbReference type="Proteomes" id="UP000320461"/>
    </source>
</evidence>
<dbReference type="PANTHER" id="PTHR39428">
    <property type="entry name" value="F420H(2)-DEPENDENT QUINONE REDUCTASE RV1261C"/>
    <property type="match status" value="1"/>
</dbReference>
<dbReference type="Pfam" id="PF04075">
    <property type="entry name" value="F420H2_quin_red"/>
    <property type="match status" value="1"/>
</dbReference>
<dbReference type="GO" id="GO:0005886">
    <property type="term" value="C:plasma membrane"/>
    <property type="evidence" value="ECO:0007669"/>
    <property type="project" value="TreeGrafter"/>
</dbReference>
<name>A0A4Y3KIC1_9CELL</name>
<dbReference type="InterPro" id="IPR012349">
    <property type="entry name" value="Split_barrel_FMN-bd"/>
</dbReference>
<keyword evidence="4" id="KW-1185">Reference proteome</keyword>
<comment type="catalytic activity">
    <reaction evidence="2">
        <text>oxidized coenzyme F420-(gamma-L-Glu)(n) + a quinol + H(+) = reduced coenzyme F420-(gamma-L-Glu)(n) + a quinone</text>
        <dbReference type="Rhea" id="RHEA:39663"/>
        <dbReference type="Rhea" id="RHEA-COMP:12939"/>
        <dbReference type="Rhea" id="RHEA-COMP:14378"/>
        <dbReference type="ChEBI" id="CHEBI:15378"/>
        <dbReference type="ChEBI" id="CHEBI:24646"/>
        <dbReference type="ChEBI" id="CHEBI:132124"/>
        <dbReference type="ChEBI" id="CHEBI:133980"/>
        <dbReference type="ChEBI" id="CHEBI:139511"/>
    </reaction>
</comment>
<evidence type="ECO:0000313" key="3">
    <source>
        <dbReference type="EMBL" id="GEA84151.1"/>
    </source>
</evidence>